<dbReference type="InterPro" id="IPR020806">
    <property type="entry name" value="PKS_PP-bd"/>
</dbReference>
<dbReference type="InterPro" id="IPR009081">
    <property type="entry name" value="PP-bd_ACP"/>
</dbReference>
<dbReference type="InterPro" id="IPR036736">
    <property type="entry name" value="ACP-like_sf"/>
</dbReference>
<organism evidence="5 6">
    <name type="scientific">Streptomyces chiangmaiensis</name>
    <dbReference type="NCBI Taxonomy" id="766497"/>
    <lineage>
        <taxon>Bacteria</taxon>
        <taxon>Bacillati</taxon>
        <taxon>Actinomycetota</taxon>
        <taxon>Actinomycetes</taxon>
        <taxon>Kitasatosporales</taxon>
        <taxon>Streptomycetaceae</taxon>
        <taxon>Streptomyces</taxon>
    </lineage>
</organism>
<dbReference type="SMART" id="SM01294">
    <property type="entry name" value="PKS_PP_betabranch"/>
    <property type="match status" value="1"/>
</dbReference>
<evidence type="ECO:0000313" key="5">
    <source>
        <dbReference type="EMBL" id="MED7824228.1"/>
    </source>
</evidence>
<keyword evidence="6" id="KW-1185">Reference proteome</keyword>
<dbReference type="EMBL" id="JAYWVC010000065">
    <property type="protein sequence ID" value="MED7824228.1"/>
    <property type="molecule type" value="Genomic_DNA"/>
</dbReference>
<dbReference type="PROSITE" id="PS50075">
    <property type="entry name" value="CARRIER"/>
    <property type="match status" value="1"/>
</dbReference>
<evidence type="ECO:0000256" key="1">
    <source>
        <dbReference type="ARBA" id="ARBA00022450"/>
    </source>
</evidence>
<evidence type="ECO:0000256" key="2">
    <source>
        <dbReference type="ARBA" id="ARBA00022553"/>
    </source>
</evidence>
<protein>
    <submittedName>
        <fullName evidence="5">Acyl carrier protein</fullName>
    </submittedName>
</protein>
<dbReference type="Proteomes" id="UP001333996">
    <property type="component" value="Unassembled WGS sequence"/>
</dbReference>
<dbReference type="SMART" id="SM00823">
    <property type="entry name" value="PKS_PP"/>
    <property type="match status" value="1"/>
</dbReference>
<dbReference type="Gene3D" id="1.10.1200.10">
    <property type="entry name" value="ACP-like"/>
    <property type="match status" value="1"/>
</dbReference>
<evidence type="ECO:0000259" key="4">
    <source>
        <dbReference type="PROSITE" id="PS50075"/>
    </source>
</evidence>
<keyword evidence="1" id="KW-0596">Phosphopantetheine</keyword>
<keyword evidence="2" id="KW-0597">Phosphoprotein</keyword>
<dbReference type="RefSeq" id="WP_329508677.1">
    <property type="nucleotide sequence ID" value="NZ_BAAAYZ010000290.1"/>
</dbReference>
<reference evidence="5" key="1">
    <citation type="submission" date="2024-01" db="EMBL/GenBank/DDBJ databases">
        <title>First draft genome sequence data of TA4-1, the type strain of Gram-positive actinobacterium Streptomyces chiangmaiensis.</title>
        <authorList>
            <person name="Yasawong M."/>
            <person name="Nantapong N."/>
        </authorList>
    </citation>
    <scope>NUCLEOTIDE SEQUENCE</scope>
    <source>
        <strain evidence="5">TA4-1</strain>
    </source>
</reference>
<feature type="domain" description="Carrier" evidence="4">
    <location>
        <begin position="42"/>
        <end position="119"/>
    </location>
</feature>
<accession>A0ABU7FK79</accession>
<dbReference type="SUPFAM" id="SSF47336">
    <property type="entry name" value="ACP-like"/>
    <property type="match status" value="1"/>
</dbReference>
<dbReference type="Pfam" id="PF00550">
    <property type="entry name" value="PP-binding"/>
    <property type="match status" value="1"/>
</dbReference>
<name>A0ABU7FK79_9ACTN</name>
<sequence length="127" mass="13813">MHQFTGLPAHGEAPCDDPLCDHPFPETVQPDPDVPFRADRETRTRLLETYLRAELARALRTSPERITADRPLSILGVGSMMGLELQRRMEEALGVPVGLSQVLTAQSLGDLGDYLAALYDVPSSAAA</sequence>
<comment type="caution">
    <text evidence="5">The sequence shown here is derived from an EMBL/GenBank/DDBJ whole genome shotgun (WGS) entry which is preliminary data.</text>
</comment>
<proteinExistence type="predicted"/>
<evidence type="ECO:0000256" key="3">
    <source>
        <dbReference type="SAM" id="MobiDB-lite"/>
    </source>
</evidence>
<evidence type="ECO:0000313" key="6">
    <source>
        <dbReference type="Proteomes" id="UP001333996"/>
    </source>
</evidence>
<feature type="region of interest" description="Disordered" evidence="3">
    <location>
        <begin position="1"/>
        <end position="36"/>
    </location>
</feature>
<gene>
    <name evidence="5" type="ORF">VXC91_20145</name>
</gene>